<feature type="binding site" evidence="6">
    <location>
        <position position="126"/>
    </location>
    <ligand>
        <name>FAD</name>
        <dbReference type="ChEBI" id="CHEBI:57692"/>
    </ligand>
</feature>
<evidence type="ECO:0000256" key="2">
    <source>
        <dbReference type="ARBA" id="ARBA00006105"/>
    </source>
</evidence>
<keyword evidence="5" id="KW-0560">Oxidoreductase</keyword>
<accession>A0A833W741</accession>
<keyword evidence="3 6" id="KW-0285">Flavoprotein</keyword>
<dbReference type="InterPro" id="IPR008333">
    <property type="entry name" value="Cbr1-like_FAD-bd_dom"/>
</dbReference>
<comment type="cofactor">
    <cofactor evidence="1 6">
        <name>FAD</name>
        <dbReference type="ChEBI" id="CHEBI:57692"/>
    </cofactor>
</comment>
<sequence length="295" mass="34217">MCTDNNNENSRPVTPSEEDCCHSACDPCIFDIHKKLLEEYERRKKQSIKIQNKPNILRLCLYRNFVVFNVQELSECYILLILKYNENNYKDCRILIDPGQHVVLHVCDTAKPYTPIFFTDDSIEFLIRLYPNGKFSQYLKTVKVGDIIHIRGPYGNFKYENNSFQTIVMFSMGSGITPVYSIAKSIIDNELEETKVHLIGGFKNISHIPLKRELQTLSDYWNFQCTLYISQIQNGCNLHGINVKSERLGQKSISETLENKEASTTLILICGTNQFNRFVEQSVKCMNYTHIHVFE</sequence>
<comment type="similarity">
    <text evidence="2">Belongs to the flavoprotein pyridine nucleotide cytochrome reductase family.</text>
</comment>
<dbReference type="EMBL" id="WNWW01000628">
    <property type="protein sequence ID" value="KAF3422893.1"/>
    <property type="molecule type" value="Genomic_DNA"/>
</dbReference>
<dbReference type="CDD" id="cd06183">
    <property type="entry name" value="cyt_b5_reduct_like"/>
    <property type="match status" value="1"/>
</dbReference>
<dbReference type="InterPro" id="IPR001834">
    <property type="entry name" value="CBR-like"/>
</dbReference>
<dbReference type="AlphaFoldDB" id="A0A833W741"/>
<evidence type="ECO:0000313" key="8">
    <source>
        <dbReference type="EMBL" id="KAF3422893.1"/>
    </source>
</evidence>
<dbReference type="InterPro" id="IPR039261">
    <property type="entry name" value="FNR_nucleotide-bd"/>
</dbReference>
<evidence type="ECO:0000256" key="4">
    <source>
        <dbReference type="ARBA" id="ARBA00022827"/>
    </source>
</evidence>
<keyword evidence="4 6" id="KW-0274">FAD</keyword>
<feature type="binding site" evidence="6">
    <location>
        <position position="113"/>
    </location>
    <ligand>
        <name>FAD</name>
        <dbReference type="ChEBI" id="CHEBI:57692"/>
    </ligand>
</feature>
<dbReference type="GO" id="GO:0016491">
    <property type="term" value="F:oxidoreductase activity"/>
    <property type="evidence" value="ECO:0007669"/>
    <property type="project" value="UniProtKB-KW"/>
</dbReference>
<dbReference type="Proteomes" id="UP000655588">
    <property type="component" value="Unassembled WGS sequence"/>
</dbReference>
<reference evidence="8" key="1">
    <citation type="submission" date="2019-11" db="EMBL/GenBank/DDBJ databases">
        <title>The nuclear and mitochondrial genomes of Frieseomelitta varia - a highly eusocial stingless bee (Meliponini) with a permanently sterile worker caste.</title>
        <authorList>
            <person name="Freitas F.C.P."/>
            <person name="Lourenco A.P."/>
            <person name="Nunes F.M.F."/>
            <person name="Paschoal A.R."/>
            <person name="Abreu F.C.P."/>
            <person name="Barbin F.O."/>
            <person name="Bataglia L."/>
            <person name="Cardoso-Junior C.A.M."/>
            <person name="Cervoni M.S."/>
            <person name="Silva S.R."/>
            <person name="Dalarmi F."/>
            <person name="Del Lama M.A."/>
            <person name="Depintor T.S."/>
            <person name="Ferreira K.M."/>
            <person name="Goria P.S."/>
            <person name="Jaskot M.C."/>
            <person name="Lago D.C."/>
            <person name="Luna-Lucena D."/>
            <person name="Moda L.M."/>
            <person name="Nascimento L."/>
            <person name="Pedrino M."/>
            <person name="Rabico F.O."/>
            <person name="Sanches F.C."/>
            <person name="Santos D.E."/>
            <person name="Santos C.G."/>
            <person name="Vieira J."/>
            <person name="Lopes T.F."/>
            <person name="Barchuk A.R."/>
            <person name="Hartfelder K."/>
            <person name="Simoes Z.L.P."/>
            <person name="Bitondi M.M.G."/>
            <person name="Pinheiro D.G."/>
        </authorList>
    </citation>
    <scope>NUCLEOTIDE SEQUENCE</scope>
    <source>
        <strain evidence="8">USP_RPSP 00005682</strain>
        <tissue evidence="8">Whole individual</tissue>
    </source>
</reference>
<comment type="caution">
    <text evidence="8">The sequence shown here is derived from an EMBL/GenBank/DDBJ whole genome shotgun (WGS) entry which is preliminary data.</text>
</comment>
<dbReference type="SUPFAM" id="SSF52343">
    <property type="entry name" value="Ferredoxin reductase-like, C-terminal NADP-linked domain"/>
    <property type="match status" value="1"/>
</dbReference>
<dbReference type="Pfam" id="PF00970">
    <property type="entry name" value="FAD_binding_6"/>
    <property type="match status" value="1"/>
</dbReference>
<dbReference type="Gene3D" id="3.40.50.80">
    <property type="entry name" value="Nucleotide-binding domain of ferredoxin-NADP reductase (FNR) module"/>
    <property type="match status" value="1"/>
</dbReference>
<evidence type="ECO:0000256" key="5">
    <source>
        <dbReference type="ARBA" id="ARBA00023002"/>
    </source>
</evidence>
<dbReference type="Pfam" id="PF09791">
    <property type="entry name" value="Oxidored-like"/>
    <property type="match status" value="1"/>
</dbReference>
<dbReference type="OrthoDB" id="432685at2759"/>
<dbReference type="PANTHER" id="PTHR19370">
    <property type="entry name" value="NADH-CYTOCHROME B5 REDUCTASE"/>
    <property type="match status" value="1"/>
</dbReference>
<organism evidence="8 9">
    <name type="scientific">Frieseomelitta varia</name>
    <dbReference type="NCBI Taxonomy" id="561572"/>
    <lineage>
        <taxon>Eukaryota</taxon>
        <taxon>Metazoa</taxon>
        <taxon>Ecdysozoa</taxon>
        <taxon>Arthropoda</taxon>
        <taxon>Hexapoda</taxon>
        <taxon>Insecta</taxon>
        <taxon>Pterygota</taxon>
        <taxon>Neoptera</taxon>
        <taxon>Endopterygota</taxon>
        <taxon>Hymenoptera</taxon>
        <taxon>Apocrita</taxon>
        <taxon>Aculeata</taxon>
        <taxon>Apoidea</taxon>
        <taxon>Anthophila</taxon>
        <taxon>Apidae</taxon>
        <taxon>Frieseomelitta</taxon>
    </lineage>
</organism>
<dbReference type="InterPro" id="IPR017938">
    <property type="entry name" value="Riboflavin_synthase-like_b-brl"/>
</dbReference>
<feature type="domain" description="FAD-binding FR-type" evidence="7">
    <location>
        <begin position="60"/>
        <end position="160"/>
    </location>
</feature>
<evidence type="ECO:0000256" key="3">
    <source>
        <dbReference type="ARBA" id="ARBA00022630"/>
    </source>
</evidence>
<dbReference type="PROSITE" id="PS51384">
    <property type="entry name" value="FAD_FR"/>
    <property type="match status" value="1"/>
</dbReference>
<dbReference type="PRINTS" id="PR00406">
    <property type="entry name" value="CYTB5RDTASE"/>
</dbReference>
<dbReference type="InterPro" id="IPR017927">
    <property type="entry name" value="FAD-bd_FR_type"/>
</dbReference>
<feature type="binding site" evidence="6">
    <location>
        <position position="177"/>
    </location>
    <ligand>
        <name>FAD</name>
        <dbReference type="ChEBI" id="CHEBI:57692"/>
    </ligand>
</feature>
<feature type="binding site" evidence="6">
    <location>
        <position position="112"/>
    </location>
    <ligand>
        <name>FAD</name>
        <dbReference type="ChEBI" id="CHEBI:57692"/>
    </ligand>
</feature>
<protein>
    <recommendedName>
        <fullName evidence="7">FAD-binding FR-type domain-containing protein</fullName>
    </recommendedName>
</protein>
<gene>
    <name evidence="8" type="ORF">E2986_04618</name>
</gene>
<evidence type="ECO:0000256" key="1">
    <source>
        <dbReference type="ARBA" id="ARBA00001974"/>
    </source>
</evidence>
<dbReference type="PANTHER" id="PTHR19370:SF184">
    <property type="entry name" value="NADH-CYTOCHROME B5 REDUCTASE-LIKE"/>
    <property type="match status" value="1"/>
</dbReference>
<dbReference type="Pfam" id="PF00175">
    <property type="entry name" value="NAD_binding_1"/>
    <property type="match status" value="1"/>
</dbReference>
<proteinExistence type="inferred from homology"/>
<dbReference type="SUPFAM" id="SSF63380">
    <property type="entry name" value="Riboflavin synthase domain-like"/>
    <property type="match status" value="1"/>
</dbReference>
<dbReference type="InterPro" id="IPR001433">
    <property type="entry name" value="OxRdtase_FAD/NAD-bd"/>
</dbReference>
<evidence type="ECO:0000259" key="7">
    <source>
        <dbReference type="PROSITE" id="PS51384"/>
    </source>
</evidence>
<feature type="binding site" evidence="6">
    <location>
        <position position="136"/>
    </location>
    <ligand>
        <name>FAD</name>
        <dbReference type="ChEBI" id="CHEBI:57692"/>
    </ligand>
</feature>
<evidence type="ECO:0000313" key="9">
    <source>
        <dbReference type="Proteomes" id="UP000655588"/>
    </source>
</evidence>
<keyword evidence="9" id="KW-1185">Reference proteome</keyword>
<name>A0A833W741_9HYME</name>
<dbReference type="InterPro" id="IPR019180">
    <property type="entry name" value="Oxidoreductase-like_N"/>
</dbReference>
<feature type="binding site" evidence="6">
    <location>
        <position position="134"/>
    </location>
    <ligand>
        <name>FAD</name>
        <dbReference type="ChEBI" id="CHEBI:57692"/>
    </ligand>
</feature>
<dbReference type="Gene3D" id="2.40.30.10">
    <property type="entry name" value="Translation factors"/>
    <property type="match status" value="1"/>
</dbReference>
<evidence type="ECO:0000256" key="6">
    <source>
        <dbReference type="PIRSR" id="PIRSR601834-1"/>
    </source>
</evidence>